<organism evidence="1 2">
    <name type="scientific">Nocardiopsis endophytica</name>
    <dbReference type="NCBI Taxonomy" id="3018445"/>
    <lineage>
        <taxon>Bacteria</taxon>
        <taxon>Bacillati</taxon>
        <taxon>Actinomycetota</taxon>
        <taxon>Actinomycetes</taxon>
        <taxon>Streptosporangiales</taxon>
        <taxon>Nocardiopsidaceae</taxon>
        <taxon>Nocardiopsis</taxon>
    </lineage>
</organism>
<proteinExistence type="predicted"/>
<reference evidence="1 2" key="1">
    <citation type="submission" date="2023-01" db="EMBL/GenBank/DDBJ databases">
        <title>Draft genome sequence of Nocardiopsis sp. RSe5-2 isolated from halophytes.</title>
        <authorList>
            <person name="Duangmal K."/>
            <person name="Chantavorakit T."/>
        </authorList>
    </citation>
    <scope>NUCLEOTIDE SEQUENCE [LARGE SCALE GENOMIC DNA]</scope>
    <source>
        <strain evidence="1 2">RSe5-2</strain>
    </source>
</reference>
<name>A0ABT4U3V8_9ACTN</name>
<keyword evidence="2" id="KW-1185">Reference proteome</keyword>
<gene>
    <name evidence="1" type="ORF">O4J56_13415</name>
</gene>
<evidence type="ECO:0000313" key="2">
    <source>
        <dbReference type="Proteomes" id="UP001527866"/>
    </source>
</evidence>
<comment type="caution">
    <text evidence="1">The sequence shown here is derived from an EMBL/GenBank/DDBJ whole genome shotgun (WGS) entry which is preliminary data.</text>
</comment>
<sequence>MGFLLGDAFRDDRSPDAVGPPPAATQGHHLHWREDRHGEVEVRITDPAPGMTALASTDDELVLTLAPGVHVVLRRGRHARADLQYAYLQRLIHTINAARRLVNHPDTLPPPGMGHADR</sequence>
<accession>A0ABT4U3V8</accession>
<dbReference type="Proteomes" id="UP001527866">
    <property type="component" value="Unassembled WGS sequence"/>
</dbReference>
<evidence type="ECO:0000313" key="1">
    <source>
        <dbReference type="EMBL" id="MDA2811634.1"/>
    </source>
</evidence>
<dbReference type="EMBL" id="JAQFWQ010000033">
    <property type="protein sequence ID" value="MDA2811634.1"/>
    <property type="molecule type" value="Genomic_DNA"/>
</dbReference>
<dbReference type="RefSeq" id="WP_270686087.1">
    <property type="nucleotide sequence ID" value="NZ_JAQFWQ010000033.1"/>
</dbReference>
<protein>
    <submittedName>
        <fullName evidence="1">Uncharacterized protein</fullName>
    </submittedName>
</protein>